<feature type="transmembrane region" description="Helical" evidence="1">
    <location>
        <begin position="12"/>
        <end position="30"/>
    </location>
</feature>
<evidence type="ECO:0000313" key="2">
    <source>
        <dbReference type="EMBL" id="NOH49628.1"/>
    </source>
</evidence>
<dbReference type="Proteomes" id="UP000572072">
    <property type="component" value="Unassembled WGS sequence"/>
</dbReference>
<comment type="caution">
    <text evidence="2">The sequence shown here is derived from an EMBL/GenBank/DDBJ whole genome shotgun (WGS) entry which is preliminary data.</text>
</comment>
<name>A0A7Y3ZB35_9VIBR</name>
<sequence>MSHKNKHQKGNVFIVSLFVIVVMGYMATSITKINWSNQTLVTKEFLGTQAWFLAQSATEWALTEIYPLGEADPSVGSNCRDDVDGQFTEIVKEINFGKCTLVRLECNGGDKKLDNQVFYRVEAAVRCGNGINLVERRQEIWIKD</sequence>
<dbReference type="AlphaFoldDB" id="A0A7Y3ZB35"/>
<organism evidence="2 3">
    <name type="scientific">Vibrio rotiferianus</name>
    <dbReference type="NCBI Taxonomy" id="190895"/>
    <lineage>
        <taxon>Bacteria</taxon>
        <taxon>Pseudomonadati</taxon>
        <taxon>Pseudomonadota</taxon>
        <taxon>Gammaproteobacteria</taxon>
        <taxon>Vibrionales</taxon>
        <taxon>Vibrionaceae</taxon>
        <taxon>Vibrio</taxon>
    </lineage>
</organism>
<reference evidence="2 3" key="1">
    <citation type="submission" date="2019-08" db="EMBL/GenBank/DDBJ databases">
        <title>Draft genome sequencing and comparative genomics of hatchery-associated Vibrios.</title>
        <authorList>
            <person name="Kehlet-Delgado H."/>
            <person name="Mueller R.S."/>
        </authorList>
    </citation>
    <scope>NUCLEOTIDE SEQUENCE [LARGE SCALE GENOMIC DNA]</scope>
    <source>
        <strain evidence="2 3">00-78-3</strain>
    </source>
</reference>
<dbReference type="RefSeq" id="WP_171358566.1">
    <property type="nucleotide sequence ID" value="NZ_JBEWWM010000017.1"/>
</dbReference>
<accession>A0A7Y3ZB35</accession>
<gene>
    <name evidence="2" type="ORF">F0262_16385</name>
</gene>
<keyword evidence="1" id="KW-0812">Transmembrane</keyword>
<keyword evidence="1" id="KW-1133">Transmembrane helix</keyword>
<evidence type="ECO:0000313" key="3">
    <source>
        <dbReference type="Proteomes" id="UP000572072"/>
    </source>
</evidence>
<keyword evidence="1" id="KW-0472">Membrane</keyword>
<protein>
    <submittedName>
        <fullName evidence="2">MSHA biogenesis protein MshP</fullName>
    </submittedName>
</protein>
<proteinExistence type="predicted"/>
<evidence type="ECO:0000256" key="1">
    <source>
        <dbReference type="SAM" id="Phobius"/>
    </source>
</evidence>
<dbReference type="EMBL" id="VTYN01000018">
    <property type="protein sequence ID" value="NOH49628.1"/>
    <property type="molecule type" value="Genomic_DNA"/>
</dbReference>